<dbReference type="SUPFAM" id="SSF51366">
    <property type="entry name" value="Ribulose-phoshate binding barrel"/>
    <property type="match status" value="1"/>
</dbReference>
<evidence type="ECO:0000256" key="8">
    <source>
        <dbReference type="ARBA" id="ARBA00049047"/>
    </source>
</evidence>
<evidence type="ECO:0000256" key="3">
    <source>
        <dbReference type="ARBA" id="ARBA00011270"/>
    </source>
</evidence>
<evidence type="ECO:0000313" key="11">
    <source>
        <dbReference type="EMBL" id="OGY93169.1"/>
    </source>
</evidence>
<dbReference type="AlphaFoldDB" id="A0A1G2BXE0"/>
<dbReference type="NCBIfam" id="TIGR00262">
    <property type="entry name" value="trpA"/>
    <property type="match status" value="1"/>
</dbReference>
<comment type="catalytic activity">
    <reaction evidence="8 9">
        <text>(1S,2R)-1-C-(indol-3-yl)glycerol 3-phosphate + L-serine = D-glyceraldehyde 3-phosphate + L-tryptophan + H2O</text>
        <dbReference type="Rhea" id="RHEA:10532"/>
        <dbReference type="ChEBI" id="CHEBI:15377"/>
        <dbReference type="ChEBI" id="CHEBI:33384"/>
        <dbReference type="ChEBI" id="CHEBI:57912"/>
        <dbReference type="ChEBI" id="CHEBI:58866"/>
        <dbReference type="ChEBI" id="CHEBI:59776"/>
        <dbReference type="EC" id="4.2.1.20"/>
    </reaction>
</comment>
<evidence type="ECO:0000256" key="2">
    <source>
        <dbReference type="ARBA" id="ARBA00004733"/>
    </source>
</evidence>
<dbReference type="Proteomes" id="UP000178109">
    <property type="component" value="Unassembled WGS sequence"/>
</dbReference>
<evidence type="ECO:0000313" key="12">
    <source>
        <dbReference type="Proteomes" id="UP000178109"/>
    </source>
</evidence>
<dbReference type="InterPro" id="IPR018204">
    <property type="entry name" value="Trp_synthase_alpha_AS"/>
</dbReference>
<gene>
    <name evidence="9" type="primary">trpA</name>
    <name evidence="11" type="ORF">A3H70_02830</name>
</gene>
<evidence type="ECO:0000256" key="7">
    <source>
        <dbReference type="ARBA" id="ARBA00023239"/>
    </source>
</evidence>
<keyword evidence="7 9" id="KW-0456">Lyase</keyword>
<keyword evidence="6 9" id="KW-0057">Aromatic amino acid biosynthesis</keyword>
<dbReference type="PROSITE" id="PS00167">
    <property type="entry name" value="TRP_SYNTHASE_ALPHA"/>
    <property type="match status" value="1"/>
</dbReference>
<dbReference type="PANTHER" id="PTHR43406:SF1">
    <property type="entry name" value="TRYPTOPHAN SYNTHASE ALPHA CHAIN, CHLOROPLASTIC"/>
    <property type="match status" value="1"/>
</dbReference>
<sequence>MIMTAIEEQLQKIKAQNRLGLMTHIVVGYPNLEESRRLVLAMAEAGADFIELQIPFSDPVADGPTLMRANQESLKQGTTVAQAMQLMGELAAATPIPLLFMTYFNIVFRYGVERFCQDAQQAGCAGLIVPDIPIEEEHREHFILRAKQSRLSVIRVISPASTERRLRLNAQHAEGFVYFVSRKGVTGAQANLDAELAQNLQKIRQYISLPIAVGFGISQPEHIVAIKGTADIAVIGSAIAQTYSGAEKGQGIAAVCRFIESLAAVL</sequence>
<dbReference type="Gene3D" id="3.20.20.70">
    <property type="entry name" value="Aldolase class I"/>
    <property type="match status" value="1"/>
</dbReference>
<evidence type="ECO:0000256" key="1">
    <source>
        <dbReference type="ARBA" id="ARBA00003365"/>
    </source>
</evidence>
<dbReference type="GO" id="GO:0004834">
    <property type="term" value="F:tryptophan synthase activity"/>
    <property type="evidence" value="ECO:0007669"/>
    <property type="project" value="UniProtKB-UniRule"/>
</dbReference>
<comment type="caution">
    <text evidence="11">The sequence shown here is derived from an EMBL/GenBank/DDBJ whole genome shotgun (WGS) entry which is preliminary data.</text>
</comment>
<feature type="active site" description="Proton acceptor" evidence="9">
    <location>
        <position position="51"/>
    </location>
</feature>
<comment type="subunit">
    <text evidence="3 9">Tetramer of two alpha and two beta chains.</text>
</comment>
<dbReference type="InterPro" id="IPR013785">
    <property type="entry name" value="Aldolase_TIM"/>
</dbReference>
<keyword evidence="4 9" id="KW-0028">Amino-acid biosynthesis</keyword>
<evidence type="ECO:0000256" key="10">
    <source>
        <dbReference type="RuleBase" id="RU003662"/>
    </source>
</evidence>
<dbReference type="FunFam" id="3.20.20.70:FF:000037">
    <property type="entry name" value="Tryptophan synthase alpha chain"/>
    <property type="match status" value="1"/>
</dbReference>
<evidence type="ECO:0000256" key="4">
    <source>
        <dbReference type="ARBA" id="ARBA00022605"/>
    </source>
</evidence>
<dbReference type="InterPro" id="IPR011060">
    <property type="entry name" value="RibuloseP-bd_barrel"/>
</dbReference>
<dbReference type="HAMAP" id="MF_00131">
    <property type="entry name" value="Trp_synth_alpha"/>
    <property type="match status" value="1"/>
</dbReference>
<dbReference type="InterPro" id="IPR002028">
    <property type="entry name" value="Trp_synthase_suA"/>
</dbReference>
<dbReference type="STRING" id="1798553.A3H70_02830"/>
<keyword evidence="5 9" id="KW-0822">Tryptophan biosynthesis</keyword>
<dbReference type="PANTHER" id="PTHR43406">
    <property type="entry name" value="TRYPTOPHAN SYNTHASE, ALPHA CHAIN"/>
    <property type="match status" value="1"/>
</dbReference>
<dbReference type="CDD" id="cd04724">
    <property type="entry name" value="Tryptophan_synthase_alpha"/>
    <property type="match status" value="1"/>
</dbReference>
<comment type="pathway">
    <text evidence="2 9">Amino-acid biosynthesis; L-tryptophan biosynthesis; L-tryptophan from chorismate: step 5/5.</text>
</comment>
<dbReference type="EMBL" id="MHKO01000003">
    <property type="protein sequence ID" value="OGY93169.1"/>
    <property type="molecule type" value="Genomic_DNA"/>
</dbReference>
<evidence type="ECO:0000256" key="5">
    <source>
        <dbReference type="ARBA" id="ARBA00022822"/>
    </source>
</evidence>
<name>A0A1G2BXE0_9BACT</name>
<comment type="similarity">
    <text evidence="9 10">Belongs to the TrpA family.</text>
</comment>
<organism evidence="11 12">
    <name type="scientific">Candidatus Komeilibacteria bacterium RIFCSPLOWO2_02_FULL_48_11</name>
    <dbReference type="NCBI Taxonomy" id="1798553"/>
    <lineage>
        <taxon>Bacteria</taxon>
        <taxon>Candidatus Komeiliibacteriota</taxon>
    </lineage>
</organism>
<evidence type="ECO:0000256" key="9">
    <source>
        <dbReference type="HAMAP-Rule" id="MF_00131"/>
    </source>
</evidence>
<feature type="active site" description="Proton acceptor" evidence="9">
    <location>
        <position position="62"/>
    </location>
</feature>
<comment type="function">
    <text evidence="1 9">The alpha subunit is responsible for the aldol cleavage of indoleglycerol phosphate to indole and glyceraldehyde 3-phosphate.</text>
</comment>
<dbReference type="EC" id="4.2.1.20" evidence="9"/>
<dbReference type="GO" id="GO:0005829">
    <property type="term" value="C:cytosol"/>
    <property type="evidence" value="ECO:0007669"/>
    <property type="project" value="TreeGrafter"/>
</dbReference>
<proteinExistence type="inferred from homology"/>
<accession>A0A1G2BXE0</accession>
<evidence type="ECO:0000256" key="6">
    <source>
        <dbReference type="ARBA" id="ARBA00023141"/>
    </source>
</evidence>
<dbReference type="UniPathway" id="UPA00035">
    <property type="reaction ID" value="UER00044"/>
</dbReference>
<dbReference type="Pfam" id="PF00290">
    <property type="entry name" value="Trp_syntA"/>
    <property type="match status" value="1"/>
</dbReference>
<protein>
    <recommendedName>
        <fullName evidence="9">Tryptophan synthase alpha chain</fullName>
        <ecNumber evidence="9">4.2.1.20</ecNumber>
    </recommendedName>
</protein>
<reference evidence="11 12" key="1">
    <citation type="journal article" date="2016" name="Nat. Commun.">
        <title>Thousands of microbial genomes shed light on interconnected biogeochemical processes in an aquifer system.</title>
        <authorList>
            <person name="Anantharaman K."/>
            <person name="Brown C.T."/>
            <person name="Hug L.A."/>
            <person name="Sharon I."/>
            <person name="Castelle C.J."/>
            <person name="Probst A.J."/>
            <person name="Thomas B.C."/>
            <person name="Singh A."/>
            <person name="Wilkins M.J."/>
            <person name="Karaoz U."/>
            <person name="Brodie E.L."/>
            <person name="Williams K.H."/>
            <person name="Hubbard S.S."/>
            <person name="Banfield J.F."/>
        </authorList>
    </citation>
    <scope>NUCLEOTIDE SEQUENCE [LARGE SCALE GENOMIC DNA]</scope>
</reference>